<keyword evidence="2" id="KW-0413">Isomerase</keyword>
<dbReference type="Gene3D" id="3.10.310.10">
    <property type="entry name" value="Diaminopimelate Epimerase, Chain A, domain 1"/>
    <property type="match status" value="2"/>
</dbReference>
<comment type="similarity">
    <text evidence="1">Belongs to the PrpF family.</text>
</comment>
<dbReference type="NCBIfam" id="NF033377">
    <property type="entry name" value="OMA_tautomer"/>
    <property type="match status" value="1"/>
</dbReference>
<evidence type="ECO:0000313" key="4">
    <source>
        <dbReference type="Proteomes" id="UP000544872"/>
    </source>
</evidence>
<gene>
    <name evidence="3" type="ORF">FHS48_002496</name>
</gene>
<comment type="caution">
    <text evidence="3">The sequence shown here is derived from an EMBL/GenBank/DDBJ whole genome shotgun (WGS) entry which is preliminary data.</text>
</comment>
<dbReference type="AlphaFoldDB" id="A0A7W9ZGG4"/>
<dbReference type="RefSeq" id="WP_184263881.1">
    <property type="nucleotide sequence ID" value="NZ_JACIIX010000009.1"/>
</dbReference>
<sequence length="380" mass="39469">MNDLIRIPCVLMRGGTSRGPFFLASDLPQAPAARDAVLLSVMGSGHHLEIDGIGGGNALTSKVAIVGPSRRPGADVDYLFAQVKVLEQAVDTSPNCGNMLAAVGPFAIEAGLVPVQDGVTTLRIHNVNTGKVIESRVLTPGGRVLYDGDVAISGVPGTAAPITLTFLDSAGSKTGALLPTGAARNTFDGVEVTCLDAAMPVVILRAADLGKTGQESPAELNADSQFLRRLESIRIQAGEAMGIANVRDRVIPKPVLIAPGVETGQTGDSLITRYFMPHECHSALAITGAVALANACATPGTLAAEMTAVAAFPAELTFAHATGRLQLTIDHPAGAPAPVVSVIRTARRLFEGAVFAKPSVWEKATPQRTENRDPILRSMP</sequence>
<evidence type="ECO:0000256" key="2">
    <source>
        <dbReference type="ARBA" id="ARBA00023235"/>
    </source>
</evidence>
<dbReference type="PANTHER" id="PTHR43709">
    <property type="entry name" value="ACONITATE ISOMERASE-RELATED"/>
    <property type="match status" value="1"/>
</dbReference>
<dbReference type="SUPFAM" id="SSF54506">
    <property type="entry name" value="Diaminopimelate epimerase-like"/>
    <property type="match status" value="2"/>
</dbReference>
<dbReference type="GO" id="GO:0016853">
    <property type="term" value="F:isomerase activity"/>
    <property type="evidence" value="ECO:0007669"/>
    <property type="project" value="UniProtKB-KW"/>
</dbReference>
<keyword evidence="4" id="KW-1185">Reference proteome</keyword>
<evidence type="ECO:0000313" key="3">
    <source>
        <dbReference type="EMBL" id="MBB6211061.1"/>
    </source>
</evidence>
<organism evidence="3 4">
    <name type="scientific">Novispirillum itersonii</name>
    <name type="common">Aquaspirillum itersonii</name>
    <dbReference type="NCBI Taxonomy" id="189"/>
    <lineage>
        <taxon>Bacteria</taxon>
        <taxon>Pseudomonadati</taxon>
        <taxon>Pseudomonadota</taxon>
        <taxon>Alphaproteobacteria</taxon>
        <taxon>Rhodospirillales</taxon>
        <taxon>Novispirillaceae</taxon>
        <taxon>Novispirillum</taxon>
    </lineage>
</organism>
<dbReference type="InterPro" id="IPR047687">
    <property type="entry name" value="OMA_tautomer-like"/>
</dbReference>
<name>A0A7W9ZGG4_NOVIT</name>
<dbReference type="InterPro" id="IPR007400">
    <property type="entry name" value="PrpF-like"/>
</dbReference>
<reference evidence="3 4" key="1">
    <citation type="submission" date="2020-08" db="EMBL/GenBank/DDBJ databases">
        <title>Genomic Encyclopedia of Type Strains, Phase IV (KMG-IV): sequencing the most valuable type-strain genomes for metagenomic binning, comparative biology and taxonomic classification.</title>
        <authorList>
            <person name="Goeker M."/>
        </authorList>
    </citation>
    <scope>NUCLEOTIDE SEQUENCE [LARGE SCALE GENOMIC DNA]</scope>
    <source>
        <strain evidence="3 4">DSM 11590</strain>
    </source>
</reference>
<protein>
    <recommendedName>
        <fullName evidence="5">4-oxalomesaconate tautomerase</fullName>
    </recommendedName>
</protein>
<dbReference type="PANTHER" id="PTHR43709:SF3">
    <property type="entry name" value="ISOMERASE YBHH-RELATED"/>
    <property type="match status" value="1"/>
</dbReference>
<dbReference type="EMBL" id="JACIIX010000009">
    <property type="protein sequence ID" value="MBB6211061.1"/>
    <property type="molecule type" value="Genomic_DNA"/>
</dbReference>
<dbReference type="Pfam" id="PF04303">
    <property type="entry name" value="PrpF"/>
    <property type="match status" value="1"/>
</dbReference>
<dbReference type="Proteomes" id="UP000544872">
    <property type="component" value="Unassembled WGS sequence"/>
</dbReference>
<accession>A0A7W9ZGG4</accession>
<evidence type="ECO:0000256" key="1">
    <source>
        <dbReference type="ARBA" id="ARBA00007673"/>
    </source>
</evidence>
<evidence type="ECO:0008006" key="5">
    <source>
        <dbReference type="Google" id="ProtNLM"/>
    </source>
</evidence>
<proteinExistence type="inferred from homology"/>